<evidence type="ECO:0000256" key="5">
    <source>
        <dbReference type="ARBA" id="ARBA00022519"/>
    </source>
</evidence>
<dbReference type="SUPFAM" id="SSF47384">
    <property type="entry name" value="Homodimeric domain of signal transducing histidine kinase"/>
    <property type="match status" value="1"/>
</dbReference>
<dbReference type="Pfam" id="PF02518">
    <property type="entry name" value="HATPase_c"/>
    <property type="match status" value="1"/>
</dbReference>
<dbReference type="Gene3D" id="1.10.287.130">
    <property type="match status" value="1"/>
</dbReference>
<proteinExistence type="predicted"/>
<dbReference type="SUPFAM" id="SSF55874">
    <property type="entry name" value="ATPase domain of HSP90 chaperone/DNA topoisomerase II/histidine kinase"/>
    <property type="match status" value="1"/>
</dbReference>
<sequence length="444" mass="50353">MRLIPKSAFGQTVMLIGVLLLINQIVSYISVTYYFIQPSYQQINSLLATQVKSVLANDLLVTNQETRDRYFQKTQVQVFDESVAKQNGLESAVYYSYISSQVSEQLRQLADVRISTTTQASDENAPYIVWISLNRYPDTWISIPISGLNEANISPLTMYLMVIGILSVAGGWLFVRRMTRPLSALQKAAIAVGKGEHPAPLREQGSTEMIQVTRAFNRMNQGIKQLENDRNIMTAGISHDLRTPLTRIRLASEMLPEDQDWIKDGIVNDIEDMNAIIDQFIDYARYDTEEVTQETDLNAIIAELVQARHLDDRHHIELKLNTIPPLSLRRIAMKRVVDNLIENAFKYGSEEIAISSFYNRHEKRVYCKVRDFGPGIPEDELNSVFMPFAQGDKARNSSGSGLGLAIIRRIVEAHDGEVTLRNHPQQGLVAEFYLPYLSELPEKK</sequence>
<dbReference type="GO" id="GO:0000155">
    <property type="term" value="F:phosphorelay sensor kinase activity"/>
    <property type="evidence" value="ECO:0007669"/>
    <property type="project" value="InterPro"/>
</dbReference>
<feature type="transmembrane region" description="Helical" evidence="15">
    <location>
        <begin position="156"/>
        <end position="175"/>
    </location>
</feature>
<comment type="caution">
    <text evidence="18">The sequence shown here is derived from an EMBL/GenBank/DDBJ whole genome shotgun (WGS) entry which is preliminary data.</text>
</comment>
<dbReference type="PROSITE" id="PS50109">
    <property type="entry name" value="HIS_KIN"/>
    <property type="match status" value="1"/>
</dbReference>
<dbReference type="InterPro" id="IPR005467">
    <property type="entry name" value="His_kinase_dom"/>
</dbReference>
<evidence type="ECO:0000256" key="6">
    <source>
        <dbReference type="ARBA" id="ARBA00022553"/>
    </source>
</evidence>
<dbReference type="Gene3D" id="3.30.565.10">
    <property type="entry name" value="Histidine kinase-like ATPase, C-terminal domain"/>
    <property type="match status" value="1"/>
</dbReference>
<keyword evidence="8 15" id="KW-0812">Transmembrane</keyword>
<evidence type="ECO:0000259" key="17">
    <source>
        <dbReference type="PROSITE" id="PS50885"/>
    </source>
</evidence>
<keyword evidence="4" id="KW-1003">Cell membrane</keyword>
<evidence type="ECO:0000256" key="4">
    <source>
        <dbReference type="ARBA" id="ARBA00022475"/>
    </source>
</evidence>
<dbReference type="GO" id="GO:0005886">
    <property type="term" value="C:plasma membrane"/>
    <property type="evidence" value="ECO:0007669"/>
    <property type="project" value="UniProtKB-SubCell"/>
</dbReference>
<dbReference type="AlphaFoldDB" id="A0A0B3Y5B0"/>
<evidence type="ECO:0000256" key="14">
    <source>
        <dbReference type="ARBA" id="ARBA00023136"/>
    </source>
</evidence>
<dbReference type="Pfam" id="PF00672">
    <property type="entry name" value="HAMP"/>
    <property type="match status" value="1"/>
</dbReference>
<comment type="subcellular location">
    <subcellularLocation>
        <location evidence="2">Cell inner membrane</location>
        <topology evidence="2">Multi-pass membrane protein</topology>
    </subcellularLocation>
</comment>
<dbReference type="NCBIfam" id="NF007004">
    <property type="entry name" value="PRK09467.1"/>
    <property type="match status" value="1"/>
</dbReference>
<gene>
    <name evidence="18" type="ORF">RJ41_12985</name>
</gene>
<evidence type="ECO:0000256" key="12">
    <source>
        <dbReference type="ARBA" id="ARBA00022989"/>
    </source>
</evidence>
<evidence type="ECO:0000256" key="9">
    <source>
        <dbReference type="ARBA" id="ARBA00022741"/>
    </source>
</evidence>
<dbReference type="InterPro" id="IPR003594">
    <property type="entry name" value="HATPase_dom"/>
</dbReference>
<dbReference type="PROSITE" id="PS50885">
    <property type="entry name" value="HAMP"/>
    <property type="match status" value="1"/>
</dbReference>
<dbReference type="PANTHER" id="PTHR44936">
    <property type="entry name" value="SENSOR PROTEIN CREC"/>
    <property type="match status" value="1"/>
</dbReference>
<evidence type="ECO:0000256" key="11">
    <source>
        <dbReference type="ARBA" id="ARBA00022840"/>
    </source>
</evidence>
<evidence type="ECO:0000256" key="13">
    <source>
        <dbReference type="ARBA" id="ARBA00023012"/>
    </source>
</evidence>
<keyword evidence="14 15" id="KW-0472">Membrane</keyword>
<keyword evidence="10 18" id="KW-0418">Kinase</keyword>
<keyword evidence="12 15" id="KW-1133">Transmembrane helix</keyword>
<organism evidence="18 19">
    <name type="scientific">Alteromonas marina</name>
    <dbReference type="NCBI Taxonomy" id="203795"/>
    <lineage>
        <taxon>Bacteria</taxon>
        <taxon>Pseudomonadati</taxon>
        <taxon>Pseudomonadota</taxon>
        <taxon>Gammaproteobacteria</taxon>
        <taxon>Alteromonadales</taxon>
        <taxon>Alteromonadaceae</taxon>
        <taxon>Alteromonas/Salinimonas group</taxon>
        <taxon>Alteromonas</taxon>
    </lineage>
</organism>
<dbReference type="InterPro" id="IPR003660">
    <property type="entry name" value="HAMP_dom"/>
</dbReference>
<evidence type="ECO:0000256" key="8">
    <source>
        <dbReference type="ARBA" id="ARBA00022692"/>
    </source>
</evidence>
<feature type="transmembrane region" description="Helical" evidence="15">
    <location>
        <begin position="12"/>
        <end position="36"/>
    </location>
</feature>
<keyword evidence="7" id="KW-0808">Transferase</keyword>
<dbReference type="InterPro" id="IPR036890">
    <property type="entry name" value="HATPase_C_sf"/>
</dbReference>
<dbReference type="InterPro" id="IPR004358">
    <property type="entry name" value="Sig_transdc_His_kin-like_C"/>
</dbReference>
<dbReference type="CDD" id="cd00082">
    <property type="entry name" value="HisKA"/>
    <property type="match status" value="1"/>
</dbReference>
<evidence type="ECO:0000313" key="18">
    <source>
        <dbReference type="EMBL" id="KHT50693.1"/>
    </source>
</evidence>
<dbReference type="RefSeq" id="WP_039221491.1">
    <property type="nucleotide sequence ID" value="NZ_JWLW01000023.1"/>
</dbReference>
<dbReference type="OrthoDB" id="9804645at2"/>
<evidence type="ECO:0000256" key="3">
    <source>
        <dbReference type="ARBA" id="ARBA00012438"/>
    </source>
</evidence>
<evidence type="ECO:0000256" key="10">
    <source>
        <dbReference type="ARBA" id="ARBA00022777"/>
    </source>
</evidence>
<dbReference type="SMART" id="SM00388">
    <property type="entry name" value="HisKA"/>
    <property type="match status" value="1"/>
</dbReference>
<dbReference type="InterPro" id="IPR003661">
    <property type="entry name" value="HisK_dim/P_dom"/>
</dbReference>
<keyword evidence="19" id="KW-1185">Reference proteome</keyword>
<dbReference type="SMART" id="SM00304">
    <property type="entry name" value="HAMP"/>
    <property type="match status" value="1"/>
</dbReference>
<reference evidence="18 19" key="1">
    <citation type="submission" date="2014-12" db="EMBL/GenBank/DDBJ databases">
        <title>Genome sequencing of Alteromonas marina AD001.</title>
        <authorList>
            <person name="Adrian T.G.S."/>
            <person name="Chan K.G."/>
        </authorList>
    </citation>
    <scope>NUCLEOTIDE SEQUENCE [LARGE SCALE GENOMIC DNA]</scope>
    <source>
        <strain evidence="18 19">AD001</strain>
    </source>
</reference>
<dbReference type="Proteomes" id="UP000031197">
    <property type="component" value="Unassembled WGS sequence"/>
</dbReference>
<dbReference type="PRINTS" id="PR00344">
    <property type="entry name" value="BCTRLSENSOR"/>
</dbReference>
<name>A0A0B3Y5B0_9ALTE</name>
<dbReference type="EC" id="2.7.13.3" evidence="3"/>
<evidence type="ECO:0000256" key="2">
    <source>
        <dbReference type="ARBA" id="ARBA00004429"/>
    </source>
</evidence>
<keyword evidence="13" id="KW-0902">Two-component regulatory system</keyword>
<dbReference type="FunFam" id="1.10.287.130:FF:000006">
    <property type="entry name" value="Osmolarity two-component histidine kinase EnvZ"/>
    <property type="match status" value="1"/>
</dbReference>
<protein>
    <recommendedName>
        <fullName evidence="3">histidine kinase</fullName>
        <ecNumber evidence="3">2.7.13.3</ecNumber>
    </recommendedName>
</protein>
<evidence type="ECO:0000256" key="7">
    <source>
        <dbReference type="ARBA" id="ARBA00022679"/>
    </source>
</evidence>
<keyword evidence="9" id="KW-0547">Nucleotide-binding</keyword>
<keyword evidence="11" id="KW-0067">ATP-binding</keyword>
<dbReference type="Pfam" id="PF00512">
    <property type="entry name" value="HisKA"/>
    <property type="match status" value="1"/>
</dbReference>
<evidence type="ECO:0000313" key="19">
    <source>
        <dbReference type="Proteomes" id="UP000031197"/>
    </source>
</evidence>
<feature type="domain" description="HAMP" evidence="17">
    <location>
        <begin position="176"/>
        <end position="228"/>
    </location>
</feature>
<dbReference type="InterPro" id="IPR050980">
    <property type="entry name" value="2C_sensor_his_kinase"/>
</dbReference>
<evidence type="ECO:0000256" key="1">
    <source>
        <dbReference type="ARBA" id="ARBA00000085"/>
    </source>
</evidence>
<evidence type="ECO:0000259" key="16">
    <source>
        <dbReference type="PROSITE" id="PS50109"/>
    </source>
</evidence>
<dbReference type="GO" id="GO:0005524">
    <property type="term" value="F:ATP binding"/>
    <property type="evidence" value="ECO:0007669"/>
    <property type="project" value="UniProtKB-KW"/>
</dbReference>
<dbReference type="PANTHER" id="PTHR44936:SF5">
    <property type="entry name" value="SENSOR HISTIDINE KINASE ENVZ"/>
    <property type="match status" value="1"/>
</dbReference>
<accession>A0A0B3Y5B0</accession>
<dbReference type="CDD" id="cd06225">
    <property type="entry name" value="HAMP"/>
    <property type="match status" value="1"/>
</dbReference>
<keyword evidence="6" id="KW-0597">Phosphoprotein</keyword>
<keyword evidence="5" id="KW-0997">Cell inner membrane</keyword>
<dbReference type="InterPro" id="IPR036097">
    <property type="entry name" value="HisK_dim/P_sf"/>
</dbReference>
<feature type="domain" description="Histidine kinase" evidence="16">
    <location>
        <begin position="236"/>
        <end position="438"/>
    </location>
</feature>
<dbReference type="EMBL" id="JWLW01000023">
    <property type="protein sequence ID" value="KHT50693.1"/>
    <property type="molecule type" value="Genomic_DNA"/>
</dbReference>
<comment type="catalytic activity">
    <reaction evidence="1">
        <text>ATP + protein L-histidine = ADP + protein N-phospho-L-histidine.</text>
        <dbReference type="EC" id="2.7.13.3"/>
    </reaction>
</comment>
<evidence type="ECO:0000256" key="15">
    <source>
        <dbReference type="SAM" id="Phobius"/>
    </source>
</evidence>
<dbReference type="SMART" id="SM00387">
    <property type="entry name" value="HATPase_c"/>
    <property type="match status" value="1"/>
</dbReference>